<protein>
    <recommendedName>
        <fullName evidence="2">RBR-type E3 ubiquitin transferase</fullName>
        <ecNumber evidence="2">2.3.2.31</ecNumber>
    </recommendedName>
</protein>
<dbReference type="PROSITE" id="PS51873">
    <property type="entry name" value="TRIAD"/>
    <property type="match status" value="1"/>
</dbReference>
<dbReference type="InterPro" id="IPR031127">
    <property type="entry name" value="E3_UB_ligase_RBR"/>
</dbReference>
<keyword evidence="5" id="KW-0677">Repeat</keyword>
<dbReference type="VEuPathDB" id="FungiDB:PV06_02936"/>
<dbReference type="GeneID" id="27355010"/>
<dbReference type="RefSeq" id="XP_016264686.1">
    <property type="nucleotide sequence ID" value="XM_016403681.1"/>
</dbReference>
<dbReference type="EMBL" id="KN847334">
    <property type="protein sequence ID" value="KIW44470.1"/>
    <property type="molecule type" value="Genomic_DNA"/>
</dbReference>
<dbReference type="OrthoDB" id="10009520at2759"/>
<dbReference type="SUPFAM" id="SSF57850">
    <property type="entry name" value="RING/U-box"/>
    <property type="match status" value="1"/>
</dbReference>
<evidence type="ECO:0000256" key="4">
    <source>
        <dbReference type="ARBA" id="ARBA00022723"/>
    </source>
</evidence>
<evidence type="ECO:0000256" key="3">
    <source>
        <dbReference type="ARBA" id="ARBA00022679"/>
    </source>
</evidence>
<dbReference type="InterPro" id="IPR002867">
    <property type="entry name" value="IBR_dom"/>
</dbReference>
<dbReference type="Pfam" id="PF01485">
    <property type="entry name" value="IBR"/>
    <property type="match status" value="1"/>
</dbReference>
<dbReference type="GO" id="GO:0008270">
    <property type="term" value="F:zinc ion binding"/>
    <property type="evidence" value="ECO:0007669"/>
    <property type="project" value="UniProtKB-KW"/>
</dbReference>
<evidence type="ECO:0000313" key="12">
    <source>
        <dbReference type="Proteomes" id="UP000053342"/>
    </source>
</evidence>
<keyword evidence="6" id="KW-0863">Zinc-finger</keyword>
<keyword evidence="3" id="KW-0808">Transferase</keyword>
<organism evidence="11 12">
    <name type="scientific">Exophiala oligosperma</name>
    <dbReference type="NCBI Taxonomy" id="215243"/>
    <lineage>
        <taxon>Eukaryota</taxon>
        <taxon>Fungi</taxon>
        <taxon>Dikarya</taxon>
        <taxon>Ascomycota</taxon>
        <taxon>Pezizomycotina</taxon>
        <taxon>Eurotiomycetes</taxon>
        <taxon>Chaetothyriomycetidae</taxon>
        <taxon>Chaetothyriales</taxon>
        <taxon>Herpotrichiellaceae</taxon>
        <taxon>Exophiala</taxon>
    </lineage>
</organism>
<dbReference type="HOGENOM" id="CLU_407088_0_0_1"/>
<feature type="compositionally biased region" description="Polar residues" evidence="9">
    <location>
        <begin position="467"/>
        <end position="484"/>
    </location>
</feature>
<proteinExistence type="predicted"/>
<comment type="catalytic activity">
    <reaction evidence="1">
        <text>[E2 ubiquitin-conjugating enzyme]-S-ubiquitinyl-L-cysteine + [acceptor protein]-L-lysine = [E2 ubiquitin-conjugating enzyme]-L-cysteine + [acceptor protein]-N(6)-ubiquitinyl-L-lysine.</text>
        <dbReference type="EC" id="2.3.2.31"/>
    </reaction>
</comment>
<accession>A0A0D2DPR5</accession>
<dbReference type="Pfam" id="PF26200">
    <property type="entry name" value="Rcat_RNF216"/>
    <property type="match status" value="1"/>
</dbReference>
<evidence type="ECO:0000256" key="8">
    <source>
        <dbReference type="ARBA" id="ARBA00022833"/>
    </source>
</evidence>
<dbReference type="CDD" id="cd22584">
    <property type="entry name" value="Rcat_RBR_unk"/>
    <property type="match status" value="1"/>
</dbReference>
<evidence type="ECO:0000256" key="7">
    <source>
        <dbReference type="ARBA" id="ARBA00022786"/>
    </source>
</evidence>
<keyword evidence="4" id="KW-0479">Metal-binding</keyword>
<keyword evidence="7" id="KW-0833">Ubl conjugation pathway</keyword>
<dbReference type="STRING" id="215243.A0A0D2DPR5"/>
<feature type="region of interest" description="Disordered" evidence="9">
    <location>
        <begin position="467"/>
        <end position="505"/>
    </location>
</feature>
<dbReference type="InterPro" id="IPR044066">
    <property type="entry name" value="TRIAD_supradom"/>
</dbReference>
<dbReference type="Proteomes" id="UP000053342">
    <property type="component" value="Unassembled WGS sequence"/>
</dbReference>
<dbReference type="GO" id="GO:0016567">
    <property type="term" value="P:protein ubiquitination"/>
    <property type="evidence" value="ECO:0007669"/>
    <property type="project" value="InterPro"/>
</dbReference>
<evidence type="ECO:0000313" key="11">
    <source>
        <dbReference type="EMBL" id="KIW44470.1"/>
    </source>
</evidence>
<keyword evidence="12" id="KW-1185">Reference proteome</keyword>
<evidence type="ECO:0000259" key="10">
    <source>
        <dbReference type="PROSITE" id="PS51873"/>
    </source>
</evidence>
<feature type="region of interest" description="Disordered" evidence="9">
    <location>
        <begin position="312"/>
        <end position="348"/>
    </location>
</feature>
<evidence type="ECO:0000256" key="5">
    <source>
        <dbReference type="ARBA" id="ARBA00022737"/>
    </source>
</evidence>
<gene>
    <name evidence="11" type="ORF">PV06_02936</name>
</gene>
<evidence type="ECO:0000256" key="1">
    <source>
        <dbReference type="ARBA" id="ARBA00001798"/>
    </source>
</evidence>
<feature type="compositionally biased region" description="Acidic residues" evidence="9">
    <location>
        <begin position="320"/>
        <end position="338"/>
    </location>
</feature>
<dbReference type="AlphaFoldDB" id="A0A0D2DPR5"/>
<sequence>MAYAGPTSLIIEDVPLDPITSLGDIERHFTGAEGYIGAKISNTRLNSTARIVQNFVFEFSSAADAAQAFQSRRIITVADRAYTVIPNGGFFDAERHVEDNVQPNQDQPNAGNVKKEPTDALKCRICMTEFQDSARVVPCLQCKAPRCHDCLKADFKAAMEDMDRMPLRCCEKVIHFDTARGILSPADLEAYKSRFDELNTINPLYCPVPKCSKFLSPRTFDGKSSEVTCPACDTRVCTNCKQIANEGHSCSGDFGRELILGIFSYKTCPKCGMGVAKMFGCPHIRCRCGAHWCWDCQRPLYACYERPCRTARENGNGPQEDSEVEADTNLDDDDEPEPEGPNVSRDQEANEAITDGAHTHRDFDSVHNGLEQSSEPADNPGFAALLIAIDIRDVQSDTAKEESGEQGGAQDIAAHVACGDGGPTTVPGGGPSASDGIHHTVVVVGPNGGGRGNNTIMANEALQPQTQATAGTSNTQEPASSDAISPSLPEFDDNATPDLDDPDLEDWEEDFDLGNEPRDEQWDVWGCRHRFQTFSTAGIPDFWLVGVDARKDDRVEIECMSCFKKVAVLKDDCGSKSDGSSSPPETQDQPGVVVQVKKSGTWKCKLCGVIYCKRCVKVAKKRIMRERISADQ</sequence>
<reference evidence="11 12" key="1">
    <citation type="submission" date="2015-01" db="EMBL/GenBank/DDBJ databases">
        <title>The Genome Sequence of Exophiala oligosperma CBS72588.</title>
        <authorList>
            <consortium name="The Broad Institute Genomics Platform"/>
            <person name="Cuomo C."/>
            <person name="de Hoog S."/>
            <person name="Gorbushina A."/>
            <person name="Stielow B."/>
            <person name="Teixiera M."/>
            <person name="Abouelleil A."/>
            <person name="Chapman S.B."/>
            <person name="Priest M."/>
            <person name="Young S.K."/>
            <person name="Wortman J."/>
            <person name="Nusbaum C."/>
            <person name="Birren B."/>
        </authorList>
    </citation>
    <scope>NUCLEOTIDE SEQUENCE [LARGE SCALE GENOMIC DNA]</scope>
    <source>
        <strain evidence="11 12">CBS 72588</strain>
    </source>
</reference>
<name>A0A0D2DPR5_9EURO</name>
<dbReference type="EC" id="2.3.2.31" evidence="2"/>
<dbReference type="Gene3D" id="1.20.120.1750">
    <property type="match status" value="1"/>
</dbReference>
<evidence type="ECO:0000256" key="6">
    <source>
        <dbReference type="ARBA" id="ARBA00022771"/>
    </source>
</evidence>
<feature type="compositionally biased region" description="Acidic residues" evidence="9">
    <location>
        <begin position="490"/>
        <end position="505"/>
    </location>
</feature>
<dbReference type="PANTHER" id="PTHR11685">
    <property type="entry name" value="RBR FAMILY RING FINGER AND IBR DOMAIN-CONTAINING"/>
    <property type="match status" value="1"/>
</dbReference>
<evidence type="ECO:0000256" key="2">
    <source>
        <dbReference type="ARBA" id="ARBA00012251"/>
    </source>
</evidence>
<feature type="domain" description="RING-type" evidence="10">
    <location>
        <begin position="119"/>
        <end position="314"/>
    </location>
</feature>
<evidence type="ECO:0000256" key="9">
    <source>
        <dbReference type="SAM" id="MobiDB-lite"/>
    </source>
</evidence>
<dbReference type="GO" id="GO:0061630">
    <property type="term" value="F:ubiquitin protein ligase activity"/>
    <property type="evidence" value="ECO:0007669"/>
    <property type="project" value="UniProtKB-EC"/>
</dbReference>
<keyword evidence="8" id="KW-0862">Zinc</keyword>